<protein>
    <submittedName>
        <fullName evidence="11">Site-2 protease family protein</fullName>
    </submittedName>
</protein>
<dbReference type="InterPro" id="IPR041881">
    <property type="entry name" value="PqqD_sf"/>
</dbReference>
<keyword evidence="11" id="KW-0378">Hydrolase</keyword>
<dbReference type="PANTHER" id="PTHR13325:SF3">
    <property type="entry name" value="MEMBRANE-BOUND TRANSCRIPTION FACTOR SITE-2 PROTEASE"/>
    <property type="match status" value="1"/>
</dbReference>
<dbReference type="EMBL" id="JBIGHV010000001">
    <property type="protein sequence ID" value="MFG6428859.1"/>
    <property type="molecule type" value="Genomic_DNA"/>
</dbReference>
<feature type="transmembrane region" description="Helical" evidence="9">
    <location>
        <begin position="194"/>
        <end position="212"/>
    </location>
</feature>
<keyword evidence="6 9" id="KW-0472">Membrane</keyword>
<keyword evidence="11" id="KW-0645">Protease</keyword>
<evidence type="ECO:0000256" key="6">
    <source>
        <dbReference type="ARBA" id="ARBA00023136"/>
    </source>
</evidence>
<accession>A0ABW7EY54</accession>
<comment type="cofactor">
    <cofactor evidence="1">
        <name>Zn(2+)</name>
        <dbReference type="ChEBI" id="CHEBI:29105"/>
    </cofactor>
</comment>
<dbReference type="InterPro" id="IPR008915">
    <property type="entry name" value="Peptidase_M50"/>
</dbReference>
<dbReference type="RefSeq" id="WP_394475830.1">
    <property type="nucleotide sequence ID" value="NZ_JBIGHV010000001.1"/>
</dbReference>
<evidence type="ECO:0000256" key="9">
    <source>
        <dbReference type="SAM" id="Phobius"/>
    </source>
</evidence>
<evidence type="ECO:0000256" key="1">
    <source>
        <dbReference type="ARBA" id="ARBA00001947"/>
    </source>
</evidence>
<feature type="transmembrane region" description="Helical" evidence="9">
    <location>
        <begin position="362"/>
        <end position="384"/>
    </location>
</feature>
<comment type="caution">
    <text evidence="11">The sequence shown here is derived from an EMBL/GenBank/DDBJ whole genome shotgun (WGS) entry which is preliminary data.</text>
</comment>
<keyword evidence="7" id="KW-0175">Coiled coil</keyword>
<gene>
    <name evidence="11" type="ORF">ACG00Y_02995</name>
</gene>
<keyword evidence="5 9" id="KW-1133">Transmembrane helix</keyword>
<evidence type="ECO:0000256" key="3">
    <source>
        <dbReference type="ARBA" id="ARBA00007931"/>
    </source>
</evidence>
<evidence type="ECO:0000313" key="12">
    <source>
        <dbReference type="Proteomes" id="UP001606210"/>
    </source>
</evidence>
<evidence type="ECO:0000256" key="4">
    <source>
        <dbReference type="ARBA" id="ARBA00022692"/>
    </source>
</evidence>
<dbReference type="PANTHER" id="PTHR13325">
    <property type="entry name" value="PROTEASE M50 MEMBRANE-BOUND TRANSCRIPTION FACTOR SITE 2 PROTEASE"/>
    <property type="match status" value="1"/>
</dbReference>
<feature type="transmembrane region" description="Helical" evidence="9">
    <location>
        <begin position="431"/>
        <end position="450"/>
    </location>
</feature>
<feature type="domain" description="Peptidase M50" evidence="10">
    <location>
        <begin position="203"/>
        <end position="323"/>
    </location>
</feature>
<feature type="transmembrane region" description="Helical" evidence="9">
    <location>
        <begin position="164"/>
        <end position="182"/>
    </location>
</feature>
<feature type="coiled-coil region" evidence="7">
    <location>
        <begin position="525"/>
        <end position="557"/>
    </location>
</feature>
<feature type="transmembrane region" description="Helical" evidence="9">
    <location>
        <begin position="287"/>
        <end position="306"/>
    </location>
</feature>
<comment type="subcellular location">
    <subcellularLocation>
        <location evidence="2">Endomembrane system</location>
        <topology evidence="2">Multi-pass membrane protein</topology>
    </subcellularLocation>
</comment>
<keyword evidence="12" id="KW-1185">Reference proteome</keyword>
<comment type="similarity">
    <text evidence="3">Belongs to the peptidase M50B family.</text>
</comment>
<organism evidence="11 12">
    <name type="scientific">Pelomonas parva</name>
    <dbReference type="NCBI Taxonomy" id="3299032"/>
    <lineage>
        <taxon>Bacteria</taxon>
        <taxon>Pseudomonadati</taxon>
        <taxon>Pseudomonadota</taxon>
        <taxon>Betaproteobacteria</taxon>
        <taxon>Burkholderiales</taxon>
        <taxon>Sphaerotilaceae</taxon>
        <taxon>Roseateles</taxon>
    </lineage>
</organism>
<dbReference type="Gene3D" id="1.10.10.1150">
    <property type="entry name" value="Coenzyme PQQ synthesis protein D (PqqD)"/>
    <property type="match status" value="1"/>
</dbReference>
<evidence type="ECO:0000256" key="2">
    <source>
        <dbReference type="ARBA" id="ARBA00004127"/>
    </source>
</evidence>
<dbReference type="Pfam" id="PF02163">
    <property type="entry name" value="Peptidase_M50"/>
    <property type="match status" value="1"/>
</dbReference>
<feature type="region of interest" description="Disordered" evidence="8">
    <location>
        <begin position="639"/>
        <end position="658"/>
    </location>
</feature>
<keyword evidence="4 9" id="KW-0812">Transmembrane</keyword>
<evidence type="ECO:0000256" key="7">
    <source>
        <dbReference type="SAM" id="Coils"/>
    </source>
</evidence>
<evidence type="ECO:0000256" key="8">
    <source>
        <dbReference type="SAM" id="MobiDB-lite"/>
    </source>
</evidence>
<proteinExistence type="inferred from homology"/>
<name>A0ABW7EY54_9BURK</name>
<reference evidence="11 12" key="1">
    <citation type="submission" date="2024-08" db="EMBL/GenBank/DDBJ databases">
        <authorList>
            <person name="Lu H."/>
        </authorList>
    </citation>
    <scope>NUCLEOTIDE SEQUENCE [LARGE SCALE GENOMIC DNA]</scope>
    <source>
        <strain evidence="11 12">LYH14W</strain>
    </source>
</reference>
<evidence type="ECO:0000256" key="5">
    <source>
        <dbReference type="ARBA" id="ARBA00022989"/>
    </source>
</evidence>
<evidence type="ECO:0000313" key="11">
    <source>
        <dbReference type="EMBL" id="MFG6428859.1"/>
    </source>
</evidence>
<feature type="transmembrane region" description="Helical" evidence="9">
    <location>
        <begin position="390"/>
        <end position="411"/>
    </location>
</feature>
<feature type="transmembrane region" description="Helical" evidence="9">
    <location>
        <begin position="259"/>
        <end position="281"/>
    </location>
</feature>
<dbReference type="GO" id="GO:0006508">
    <property type="term" value="P:proteolysis"/>
    <property type="evidence" value="ECO:0007669"/>
    <property type="project" value="UniProtKB-KW"/>
</dbReference>
<sequence length="719" mass="79585">MASLDAPLESGLWYRVAELRPRLVARARLHRHRYRGGVWYLLQDPASGRVHRFTPAARLVIAAMDGQRSVRELWEITSDKLGDDAPTQDELIQLLGQLHSADLLATDVPPDALELFDRSQREARAKRRRSWVNPMAIRIPLWDPGRWLDRHAGLWRRLWSRGAGLLWLAVVLPALLMLPAHWGELSGNLSDRVLQADNLLLMALVFPLIKLLHELGHATATRAAGGEVHDMGVMLLVLMPVPYVDASAANVLRSRWQRALIGAAGMVVELFVAALAFYAWLLLEPGLARAVCFNIVFVAGLSTLVFNGNPLLRYDAYYVLADLAELPNLAAQSARYWGYLLQRYLFRLRDVESPAHTRSERLWFGIYGLASALYRLFVALAIALFIGSRFFFVGVLLALWAVAMMTVVPLFKAAKALTAQPEVRERRSRVLATALGSAAVLVLLVAVLPLPNRTVAQGIVWLPEQSIVRAAAPGFFRSFEAEPGSLVEPGRVLARSIDPALDAERRLLTARVRELEATYAIEFVADRARAEIAREQLQLAQTTLQRAEQRAQGLQMVAGAPGRFTVPRASDMPGRHLRQGDVLGYVLGDAPPVVRVVLDQGTVDVVASSTLDVQVRRASVTGQVLPGRVLRQVPAGRDEVPSQALTPSGGGSIAVDPRDPKGLRTLDRVFQLDVGVDSLTGQTLRYGERVQVRFTHEPAPLAAQLWPVLRRLFLRHFDV</sequence>
<dbReference type="GO" id="GO:0008233">
    <property type="term" value="F:peptidase activity"/>
    <property type="evidence" value="ECO:0007669"/>
    <property type="project" value="UniProtKB-KW"/>
</dbReference>
<dbReference type="InterPro" id="IPR001193">
    <property type="entry name" value="MBTPS2"/>
</dbReference>
<evidence type="ECO:0000259" key="10">
    <source>
        <dbReference type="Pfam" id="PF02163"/>
    </source>
</evidence>
<dbReference type="Proteomes" id="UP001606210">
    <property type="component" value="Unassembled WGS sequence"/>
</dbReference>